<sequence>MSFTSRLEGLLHQVGLGGVVGEVRSRLGLSREPASPRNEAVAHAPPPRAPAYAPAPAQTVVERTPRPRPVAEPVAPPESVVPRASSEAEAPAASKPARAAKSAKAKKPRAAKSAKKAPAHDGAEASASKARKGAASKGRAKAKKSARNGTESAAPQDASAVVARLVEALKAHPRHEALVSAGKQKDQLVRSLIPLYLARSVDADVEVTSGTMSRFWGELGVTYAAPNAAKALRLHSGYAQDTKKGKAITPRGIQYVEEALKRAGGPA</sequence>
<dbReference type="RefSeq" id="WP_206725411.1">
    <property type="nucleotide sequence ID" value="NZ_CP071090.1"/>
</dbReference>
<evidence type="ECO:0000313" key="2">
    <source>
        <dbReference type="EMBL" id="QSQ23840.1"/>
    </source>
</evidence>
<proteinExistence type="predicted"/>
<feature type="compositionally biased region" description="Low complexity" evidence="1">
    <location>
        <begin position="50"/>
        <end position="62"/>
    </location>
</feature>
<dbReference type="EMBL" id="CP071090">
    <property type="protein sequence ID" value="QSQ23840.1"/>
    <property type="molecule type" value="Genomic_DNA"/>
</dbReference>
<accession>A0ABX7NYG6</accession>
<evidence type="ECO:0000313" key="3">
    <source>
        <dbReference type="Proteomes" id="UP000662747"/>
    </source>
</evidence>
<protein>
    <submittedName>
        <fullName evidence="2">Uncharacterized protein</fullName>
    </submittedName>
</protein>
<gene>
    <name evidence="2" type="ORF">JY651_02315</name>
</gene>
<evidence type="ECO:0000256" key="1">
    <source>
        <dbReference type="SAM" id="MobiDB-lite"/>
    </source>
</evidence>
<feature type="region of interest" description="Disordered" evidence="1">
    <location>
        <begin position="29"/>
        <end position="158"/>
    </location>
</feature>
<name>A0ABX7NYG6_9BACT</name>
<feature type="compositionally biased region" description="Pro residues" evidence="1">
    <location>
        <begin position="67"/>
        <end position="76"/>
    </location>
</feature>
<feature type="compositionally biased region" description="Low complexity" evidence="1">
    <location>
        <begin position="77"/>
        <end position="100"/>
    </location>
</feature>
<keyword evidence="3" id="KW-1185">Reference proteome</keyword>
<dbReference type="Proteomes" id="UP000662747">
    <property type="component" value="Chromosome"/>
</dbReference>
<organism evidence="2 3">
    <name type="scientific">Pyxidicoccus parkwayensis</name>
    <dbReference type="NCBI Taxonomy" id="2813578"/>
    <lineage>
        <taxon>Bacteria</taxon>
        <taxon>Pseudomonadati</taxon>
        <taxon>Myxococcota</taxon>
        <taxon>Myxococcia</taxon>
        <taxon>Myxococcales</taxon>
        <taxon>Cystobacterineae</taxon>
        <taxon>Myxococcaceae</taxon>
        <taxon>Pyxidicoccus</taxon>
    </lineage>
</organism>
<feature type="compositionally biased region" description="Basic residues" evidence="1">
    <location>
        <begin position="101"/>
        <end position="117"/>
    </location>
</feature>
<reference evidence="2 3" key="1">
    <citation type="submission" date="2021-02" db="EMBL/GenBank/DDBJ databases">
        <title>De Novo genome assembly of isolated myxobacteria.</title>
        <authorList>
            <person name="Stevens D.C."/>
        </authorList>
    </citation>
    <scope>NUCLEOTIDE SEQUENCE [LARGE SCALE GENOMIC DNA]</scope>
    <source>
        <strain evidence="3">SCPEA02</strain>
    </source>
</reference>
<feature type="compositionally biased region" description="Basic residues" evidence="1">
    <location>
        <begin position="129"/>
        <end position="146"/>
    </location>
</feature>